<keyword evidence="11" id="KW-1185">Reference proteome</keyword>
<sequence>MAGQVETLTSASGLISLLDEEEHELQYYGLTQLEAVADRFWTEISDSITKIEVLYEDETFKHRQLAALVASKIYFHLGEFDDALNFALGAGELFRLEDTSAYVQTVVNHAIDKYIEVRSRDGSEAVDGRLEFVVERMVERCFETKEYGQAIGISIEAQRLDILKRALESGDTRSLLAYVQRDCIDLISNIHVQSQVQELVVSVLLQFAEPDYEAICLGLSKLNNPEKTAGILQLLAQGDEDKVLSAYQIAFDLNSNATQEFTKAVANELAGKGGETKGEAEAEALDKIQSILSGDETPKLHLEFLFRNNKTDMFILNRTCKMMDSRLSLAHSAVSFANAFMHAGTTVDNFLRENLEWLSRANNWSKFTATAAFGVIHHGHVKHSFNLLQPYLPEDNSSVSPYSEGGAFFALGLIHACHGTDKVTNYLRDALTAYQGPTAEILQHGACLGLGTAGMGSGSEDVAQALMSVLYTDSAVAGEAAGIGLGLVMMGSSHEATLKDMLVYAKDTEHEKIIRSLSVGIGLIMFGRKQEADPLIERLLEEEDPLLRLGAVHTITMAYCGTGDNNAIRKLLHLAVSDVKDDVRRAAVTGLGFVLLRSPEQVPRMVELLSESFNPHVRAGAALALGIACAGSGSKAAIAILEPMVKDSVDFVVESASISLAFILIQQNDTYDAKVGEVRKRYSDIIETKHAEGVTKFGAAISQGIIDAGGRNVSIGLTTNDGQLNMAACGGMLLFTQFWYWFPLAHFLALAFKPTALIAINKDLKAPKLDAVCLSRKALFAYPAAIEQPAVVAPTKIATAVLSTTAKAKRIGGGGGGGGGGSGGGSGGAKKGEGEEEAKKAEGGSESMETESSKEHGALAASAGEEGMDVDEGSDGKQTKKMRKGGGESFGIGNLTRLLPYQEKFVKWPSNSRYVAVKQGAISGVLLVKDTTPGKPEDFIASMLEDGDEGVEEVSPVTAATTAALSSSSGGEAQQQPPESFEYPFDEEASPR</sequence>
<dbReference type="InterPro" id="IPR011989">
    <property type="entry name" value="ARM-like"/>
</dbReference>
<dbReference type="AlphaFoldDB" id="A0A9W8EM85"/>
<keyword evidence="5 6" id="KW-0647">Proteasome</keyword>
<dbReference type="Proteomes" id="UP001150907">
    <property type="component" value="Unassembled WGS sequence"/>
</dbReference>
<evidence type="ECO:0000256" key="2">
    <source>
        <dbReference type="ARBA" id="ARBA00006308"/>
    </source>
</evidence>
<dbReference type="GO" id="GO:0008540">
    <property type="term" value="C:proteasome regulatory particle, base subcomplex"/>
    <property type="evidence" value="ECO:0007669"/>
    <property type="project" value="UniProtKB-UniRule"/>
</dbReference>
<dbReference type="GO" id="GO:0043161">
    <property type="term" value="P:proteasome-mediated ubiquitin-dependent protein catabolic process"/>
    <property type="evidence" value="ECO:0007669"/>
    <property type="project" value="TreeGrafter"/>
</dbReference>
<dbReference type="InterPro" id="IPR040623">
    <property type="entry name" value="RPN2_C"/>
</dbReference>
<protein>
    <recommendedName>
        <fullName evidence="3 6">26S proteasome regulatory subunit RPN2</fullName>
    </recommendedName>
</protein>
<accession>A0A9W8EM85</accession>
<evidence type="ECO:0000256" key="5">
    <source>
        <dbReference type="ARBA" id="ARBA00022942"/>
    </source>
</evidence>
<evidence type="ECO:0000256" key="1">
    <source>
        <dbReference type="ARBA" id="ARBA00002187"/>
    </source>
</evidence>
<evidence type="ECO:0000256" key="3">
    <source>
        <dbReference type="ARBA" id="ARBA00015684"/>
    </source>
</evidence>
<dbReference type="PANTHER" id="PTHR10943">
    <property type="entry name" value="26S PROTEASOME NON-ATPASE REGULATORY SUBUNIT"/>
    <property type="match status" value="1"/>
</dbReference>
<dbReference type="Pfam" id="PF01851">
    <property type="entry name" value="PC_rep"/>
    <property type="match status" value="2"/>
</dbReference>
<name>A0A9W8EM85_9FUNG</name>
<evidence type="ECO:0000259" key="8">
    <source>
        <dbReference type="Pfam" id="PF18004"/>
    </source>
</evidence>
<dbReference type="FunFam" id="1.25.10.10:FF:000017">
    <property type="entry name" value="26S proteasome non-ATPase regulatory subunit 1"/>
    <property type="match status" value="1"/>
</dbReference>
<feature type="domain" description="26S proteasome non-ATPase regulatory subunit 1/RPN2 N-terminal" evidence="9">
    <location>
        <begin position="9"/>
        <end position="309"/>
    </location>
</feature>
<dbReference type="PIRSF" id="PIRSF015947">
    <property type="entry name" value="26S_Psome_Rpn2"/>
    <property type="match status" value="1"/>
</dbReference>
<dbReference type="GO" id="GO:0042176">
    <property type="term" value="P:regulation of protein catabolic process"/>
    <property type="evidence" value="ECO:0007669"/>
    <property type="project" value="UniProtKB-UniRule"/>
</dbReference>
<dbReference type="GO" id="GO:0034515">
    <property type="term" value="C:proteasome storage granule"/>
    <property type="evidence" value="ECO:0007669"/>
    <property type="project" value="TreeGrafter"/>
</dbReference>
<dbReference type="Pfam" id="PF18004">
    <property type="entry name" value="RPN2_C"/>
    <property type="match status" value="1"/>
</dbReference>
<evidence type="ECO:0000256" key="4">
    <source>
        <dbReference type="ARBA" id="ARBA00022737"/>
    </source>
</evidence>
<dbReference type="Pfam" id="PF21505">
    <property type="entry name" value="RPN2_N"/>
    <property type="match status" value="1"/>
</dbReference>
<keyword evidence="4" id="KW-0677">Repeat</keyword>
<feature type="compositionally biased region" description="Basic and acidic residues" evidence="7">
    <location>
        <begin position="830"/>
        <end position="843"/>
    </location>
</feature>
<dbReference type="InterPro" id="IPR048570">
    <property type="entry name" value="PSMD1_RPN2_N"/>
</dbReference>
<dbReference type="EMBL" id="JANBQF010000009">
    <property type="protein sequence ID" value="KAJ2008210.1"/>
    <property type="molecule type" value="Genomic_DNA"/>
</dbReference>
<dbReference type="Pfam" id="PF13646">
    <property type="entry name" value="HEAT_2"/>
    <property type="match status" value="1"/>
</dbReference>
<comment type="caution">
    <text evidence="10">The sequence shown here is derived from an EMBL/GenBank/DDBJ whole genome shotgun (WGS) entry which is preliminary data.</text>
</comment>
<feature type="region of interest" description="Disordered" evidence="7">
    <location>
        <begin position="811"/>
        <end position="892"/>
    </location>
</feature>
<comment type="function">
    <text evidence="1 6">Acts as a regulatory subunit of the 26S proteasome which is involved in the ATP-dependent degradation of ubiquitinated proteins.</text>
</comment>
<dbReference type="InterPro" id="IPR016642">
    <property type="entry name" value="26S_Psome_Rpn2"/>
</dbReference>
<evidence type="ECO:0000259" key="9">
    <source>
        <dbReference type="Pfam" id="PF21505"/>
    </source>
</evidence>
<dbReference type="InterPro" id="IPR002015">
    <property type="entry name" value="Proteasome/cyclosome_rpt"/>
</dbReference>
<evidence type="ECO:0000256" key="7">
    <source>
        <dbReference type="SAM" id="MobiDB-lite"/>
    </source>
</evidence>
<dbReference type="SUPFAM" id="SSF48371">
    <property type="entry name" value="ARM repeat"/>
    <property type="match status" value="1"/>
</dbReference>
<evidence type="ECO:0000313" key="10">
    <source>
        <dbReference type="EMBL" id="KAJ2008210.1"/>
    </source>
</evidence>
<feature type="domain" description="26S proteasome regulatory subunit RPN2 C-terminal" evidence="8">
    <location>
        <begin position="755"/>
        <end position="940"/>
    </location>
</feature>
<reference evidence="10" key="1">
    <citation type="submission" date="2022-07" db="EMBL/GenBank/DDBJ databases">
        <title>Phylogenomic reconstructions and comparative analyses of Kickxellomycotina fungi.</title>
        <authorList>
            <person name="Reynolds N.K."/>
            <person name="Stajich J.E."/>
            <person name="Barry K."/>
            <person name="Grigoriev I.V."/>
            <person name="Crous P."/>
            <person name="Smith M.E."/>
        </authorList>
    </citation>
    <scope>NUCLEOTIDE SEQUENCE</scope>
    <source>
        <strain evidence="10">IMI 214461</strain>
    </source>
</reference>
<dbReference type="Gene3D" id="1.25.10.10">
    <property type="entry name" value="Leucine-rich Repeat Variant"/>
    <property type="match status" value="1"/>
</dbReference>
<dbReference type="GO" id="GO:0005634">
    <property type="term" value="C:nucleus"/>
    <property type="evidence" value="ECO:0007669"/>
    <property type="project" value="TreeGrafter"/>
</dbReference>
<feature type="compositionally biased region" description="Low complexity" evidence="7">
    <location>
        <begin position="961"/>
        <end position="978"/>
    </location>
</feature>
<dbReference type="PANTHER" id="PTHR10943:SF2">
    <property type="entry name" value="26S PROTEASOME NON-ATPASE REGULATORY SUBUNIT 1"/>
    <property type="match status" value="1"/>
</dbReference>
<organism evidence="10 11">
    <name type="scientific">Coemansia thaxteri</name>
    <dbReference type="NCBI Taxonomy" id="2663907"/>
    <lineage>
        <taxon>Eukaryota</taxon>
        <taxon>Fungi</taxon>
        <taxon>Fungi incertae sedis</taxon>
        <taxon>Zoopagomycota</taxon>
        <taxon>Kickxellomycotina</taxon>
        <taxon>Kickxellomycetes</taxon>
        <taxon>Kickxellales</taxon>
        <taxon>Kickxellaceae</taxon>
        <taxon>Coemansia</taxon>
    </lineage>
</organism>
<feature type="region of interest" description="Disordered" evidence="7">
    <location>
        <begin position="961"/>
        <end position="992"/>
    </location>
</feature>
<dbReference type="GO" id="GO:0030234">
    <property type="term" value="F:enzyme regulator activity"/>
    <property type="evidence" value="ECO:0007669"/>
    <property type="project" value="UniProtKB-UniRule"/>
</dbReference>
<evidence type="ECO:0000256" key="6">
    <source>
        <dbReference type="PIRNR" id="PIRNR015947"/>
    </source>
</evidence>
<evidence type="ECO:0000313" key="11">
    <source>
        <dbReference type="Proteomes" id="UP001150907"/>
    </source>
</evidence>
<proteinExistence type="inferred from homology"/>
<feature type="compositionally biased region" description="Gly residues" evidence="7">
    <location>
        <begin position="811"/>
        <end position="829"/>
    </location>
</feature>
<dbReference type="OrthoDB" id="261572at2759"/>
<dbReference type="InterPro" id="IPR016024">
    <property type="entry name" value="ARM-type_fold"/>
</dbReference>
<gene>
    <name evidence="10" type="primary">RPN2_1</name>
    <name evidence="10" type="ORF">H4R26_000330</name>
</gene>
<comment type="similarity">
    <text evidence="2 6">Belongs to the proteasome subunit S1 family.</text>
</comment>